<gene>
    <name evidence="1" type="ORF">AS194_05620</name>
</gene>
<protein>
    <submittedName>
        <fullName evidence="1">Uncharacterized protein</fullName>
    </submittedName>
</protein>
<reference evidence="1 2" key="1">
    <citation type="submission" date="2015-11" db="EMBL/GenBank/DDBJ databases">
        <title>Permanent draft genome of Psychrobacter piscatorii LQ58.</title>
        <authorList>
            <person name="Zhou M."/>
            <person name="Dong B."/>
            <person name="Liu Q."/>
        </authorList>
    </citation>
    <scope>NUCLEOTIDE SEQUENCE [LARGE SCALE GENOMIC DNA]</scope>
    <source>
        <strain evidence="1 2">LQ58</strain>
    </source>
</reference>
<comment type="caution">
    <text evidence="1">The sequence shown here is derived from an EMBL/GenBank/DDBJ whole genome shotgun (WGS) entry which is preliminary data.</text>
</comment>
<evidence type="ECO:0000313" key="2">
    <source>
        <dbReference type="Proteomes" id="UP000051202"/>
    </source>
</evidence>
<sequence length="241" mass="28187">MRNFSINYHDCRIIFLDLEFYVPESSRRTKGLSYNPWDPDCKLLGGSFFVANPTKDFENSLDIDSDQIQSFWLWNYDSEKALLIDIFNLLKQVSQDAKAGNDGRVSATLCGIGIISSDIPVIFDLLKRYELLSNAEAFYFQTEFRVIDVSNLAIPTFNHSSMFAYPKTKKDLLLKYISGKKFESGTAVWNLYEKEQYNEIECRTNDEISCTHKIYSEILNNYKLFKRLEKEDKRNKYKENN</sequence>
<evidence type="ECO:0000313" key="1">
    <source>
        <dbReference type="EMBL" id="KRU23207.1"/>
    </source>
</evidence>
<keyword evidence="2" id="KW-1185">Reference proteome</keyword>
<name>A0A0T6DUA1_9GAMM</name>
<organism evidence="1 2">
    <name type="scientific">Psychrobacter piscatorii</name>
    <dbReference type="NCBI Taxonomy" id="554343"/>
    <lineage>
        <taxon>Bacteria</taxon>
        <taxon>Pseudomonadati</taxon>
        <taxon>Pseudomonadota</taxon>
        <taxon>Gammaproteobacteria</taxon>
        <taxon>Moraxellales</taxon>
        <taxon>Moraxellaceae</taxon>
        <taxon>Psychrobacter</taxon>
    </lineage>
</organism>
<proteinExistence type="predicted"/>
<accession>A0A0T6DUA1</accession>
<dbReference type="Proteomes" id="UP000051202">
    <property type="component" value="Unassembled WGS sequence"/>
</dbReference>
<dbReference type="EMBL" id="LNDJ01000049">
    <property type="protein sequence ID" value="KRU23207.1"/>
    <property type="molecule type" value="Genomic_DNA"/>
</dbReference>
<dbReference type="RefSeq" id="WP_058024036.1">
    <property type="nucleotide sequence ID" value="NZ_LNDJ01000049.1"/>
</dbReference>
<dbReference type="AlphaFoldDB" id="A0A0T6DUA1"/>